<gene>
    <name evidence="2" type="ORF">THAOC_33693</name>
</gene>
<feature type="compositionally biased region" description="Basic residues" evidence="1">
    <location>
        <begin position="99"/>
        <end position="109"/>
    </location>
</feature>
<feature type="compositionally biased region" description="Basic and acidic residues" evidence="1">
    <location>
        <begin position="89"/>
        <end position="98"/>
    </location>
</feature>
<sequence>MSESERADNSALEYTSPLPPWCTSGQYWPSPDGPVYRASSRWVSCFLASVTLGPPMQGLCMYALVAVEAVQALAVALVALVAPRVDGEELGKDIDKQHPHTARKGRISR</sequence>
<comment type="caution">
    <text evidence="2">The sequence shown here is derived from an EMBL/GenBank/DDBJ whole genome shotgun (WGS) entry which is preliminary data.</text>
</comment>
<dbReference type="AlphaFoldDB" id="K0RLI7"/>
<feature type="non-terminal residue" evidence="2">
    <location>
        <position position="109"/>
    </location>
</feature>
<reference evidence="2 3" key="1">
    <citation type="journal article" date="2012" name="Genome Biol.">
        <title>Genome and low-iron response of an oceanic diatom adapted to chronic iron limitation.</title>
        <authorList>
            <person name="Lommer M."/>
            <person name="Specht M."/>
            <person name="Roy A.S."/>
            <person name="Kraemer L."/>
            <person name="Andreson R."/>
            <person name="Gutowska M.A."/>
            <person name="Wolf J."/>
            <person name="Bergner S.V."/>
            <person name="Schilhabel M.B."/>
            <person name="Klostermeier U.C."/>
            <person name="Beiko R.G."/>
            <person name="Rosenstiel P."/>
            <person name="Hippler M."/>
            <person name="Laroche J."/>
        </authorList>
    </citation>
    <scope>NUCLEOTIDE SEQUENCE [LARGE SCALE GENOMIC DNA]</scope>
    <source>
        <strain evidence="2 3">CCMP1005</strain>
    </source>
</reference>
<evidence type="ECO:0000313" key="2">
    <source>
        <dbReference type="EMBL" id="EJK47577.1"/>
    </source>
</evidence>
<evidence type="ECO:0000256" key="1">
    <source>
        <dbReference type="SAM" id="MobiDB-lite"/>
    </source>
</evidence>
<evidence type="ECO:0000313" key="3">
    <source>
        <dbReference type="Proteomes" id="UP000266841"/>
    </source>
</evidence>
<accession>K0RLI7</accession>
<dbReference type="EMBL" id="AGNL01046826">
    <property type="protein sequence ID" value="EJK47577.1"/>
    <property type="molecule type" value="Genomic_DNA"/>
</dbReference>
<organism evidence="2 3">
    <name type="scientific">Thalassiosira oceanica</name>
    <name type="common">Marine diatom</name>
    <dbReference type="NCBI Taxonomy" id="159749"/>
    <lineage>
        <taxon>Eukaryota</taxon>
        <taxon>Sar</taxon>
        <taxon>Stramenopiles</taxon>
        <taxon>Ochrophyta</taxon>
        <taxon>Bacillariophyta</taxon>
        <taxon>Coscinodiscophyceae</taxon>
        <taxon>Thalassiosirophycidae</taxon>
        <taxon>Thalassiosirales</taxon>
        <taxon>Thalassiosiraceae</taxon>
        <taxon>Thalassiosira</taxon>
    </lineage>
</organism>
<name>K0RLI7_THAOC</name>
<dbReference type="Proteomes" id="UP000266841">
    <property type="component" value="Unassembled WGS sequence"/>
</dbReference>
<proteinExistence type="predicted"/>
<protein>
    <submittedName>
        <fullName evidence="2">Uncharacterized protein</fullName>
    </submittedName>
</protein>
<feature type="region of interest" description="Disordered" evidence="1">
    <location>
        <begin position="89"/>
        <end position="109"/>
    </location>
</feature>
<keyword evidence="3" id="KW-1185">Reference proteome</keyword>